<dbReference type="EMBL" id="JRMP02000031">
    <property type="protein sequence ID" value="TLD91623.1"/>
    <property type="molecule type" value="Genomic_DNA"/>
</dbReference>
<dbReference type="Proteomes" id="UP000477070">
    <property type="component" value="Unassembled WGS sequence"/>
</dbReference>
<dbReference type="STRING" id="1548018.LS64_00890"/>
<dbReference type="RefSeq" id="WP_118949398.1">
    <property type="nucleotide sequence ID" value="NZ_JRMP02000031.1"/>
</dbReference>
<comment type="caution">
    <text evidence="2">The sequence shown here is derived from an EMBL/GenBank/DDBJ whole genome shotgun (WGS) entry which is preliminary data.</text>
</comment>
<reference evidence="2 3" key="2">
    <citation type="journal article" date="2016" name="Infect. Immun.">
        <title>Helicobacter saguini, a Novel Helicobacter Isolated from Cotton-Top Tamarins with Ulcerative Colitis, Has Proinflammatory Properties and Induces Typhlocolitis and Dysplasia in Gnotobiotic IL-10-/- Mice.</title>
        <authorList>
            <person name="Shen Z."/>
            <person name="Mannion A."/>
            <person name="Whary M.T."/>
            <person name="Muthupalani S."/>
            <person name="Sheh A."/>
            <person name="Feng Y."/>
            <person name="Gong G."/>
            <person name="Vandamme P."/>
            <person name="Holcombe H.R."/>
            <person name="Paster B.J."/>
            <person name="Fox J.G."/>
        </authorList>
    </citation>
    <scope>NUCLEOTIDE SEQUENCE [LARGE SCALE GENOMIC DNA]</scope>
    <source>
        <strain evidence="2 3">MIT 97-6194</strain>
    </source>
</reference>
<organism evidence="2 3">
    <name type="scientific">Helicobacter saguini</name>
    <dbReference type="NCBI Taxonomy" id="1548018"/>
    <lineage>
        <taxon>Bacteria</taxon>
        <taxon>Pseudomonadati</taxon>
        <taxon>Campylobacterota</taxon>
        <taxon>Epsilonproteobacteria</taxon>
        <taxon>Campylobacterales</taxon>
        <taxon>Helicobacteraceae</taxon>
        <taxon>Helicobacter</taxon>
    </lineage>
</organism>
<proteinExistence type="predicted"/>
<dbReference type="Proteomes" id="UP000029714">
    <property type="component" value="Unassembled WGS sequence"/>
</dbReference>
<reference evidence="2" key="3">
    <citation type="submission" date="2018-04" db="EMBL/GenBank/DDBJ databases">
        <authorList>
            <person name="Sheh A."/>
            <person name="Shen Z."/>
            <person name="Mannion A.J."/>
            <person name="Fox J.G."/>
        </authorList>
    </citation>
    <scope>NUCLEOTIDE SEQUENCE</scope>
    <source>
        <strain evidence="2">MIT 97-6194</strain>
    </source>
</reference>
<protein>
    <submittedName>
        <fullName evidence="2">Uncharacterized protein</fullName>
    </submittedName>
</protein>
<dbReference type="AlphaFoldDB" id="A0A347VYY8"/>
<accession>A0A347VYY8</accession>
<gene>
    <name evidence="1" type="ORF">DCO61_09445</name>
    <name evidence="2" type="ORF">LS64_011565</name>
</gene>
<name>A0A347VYY8_9HELI</name>
<evidence type="ECO:0000313" key="2">
    <source>
        <dbReference type="EMBL" id="TLD91623.1"/>
    </source>
</evidence>
<sequence>MKIEISNDKLESVEKTRETLKEAFVFAKKSGLESIDTYCEMLKKAYNDYIDKESEKLLNDNEYIKATQDEIKENGNKLDLDYFVYARSGNFFEIIGNMMTKINQLKG</sequence>
<reference evidence="2 3" key="1">
    <citation type="journal article" date="2014" name="Genome Announc.">
        <title>Draft genome sequences of eight enterohepatic helicobacter species isolated from both laboratory and wild rodents.</title>
        <authorList>
            <person name="Sheh A."/>
            <person name="Shen Z."/>
            <person name="Fox J.G."/>
        </authorList>
    </citation>
    <scope>NUCLEOTIDE SEQUENCE [LARGE SCALE GENOMIC DNA]</scope>
    <source>
        <strain evidence="2 3">MIT 97-6194</strain>
    </source>
</reference>
<keyword evidence="3" id="KW-1185">Reference proteome</keyword>
<evidence type="ECO:0000313" key="1">
    <source>
        <dbReference type="EMBL" id="MWV70217.1"/>
    </source>
</evidence>
<dbReference type="EMBL" id="QBIU01000002">
    <property type="protein sequence ID" value="MWV70217.1"/>
    <property type="molecule type" value="Genomic_DNA"/>
</dbReference>
<evidence type="ECO:0000313" key="4">
    <source>
        <dbReference type="Proteomes" id="UP000477070"/>
    </source>
</evidence>
<reference evidence="1 4" key="4">
    <citation type="submission" date="2019-12" db="EMBL/GenBank/DDBJ databases">
        <title>Multi-Generational Helicobacter saguini Isolates.</title>
        <authorList>
            <person name="Mannion A."/>
            <person name="Shen Z."/>
            <person name="Fox J.G."/>
        </authorList>
    </citation>
    <scope>NUCLEOTIDE SEQUENCE [LARGE SCALE GENOMIC DNA]</scope>
    <source>
        <strain evidence="1">16-048</strain>
        <strain evidence="4">16-048 (F4)</strain>
    </source>
</reference>
<evidence type="ECO:0000313" key="3">
    <source>
        <dbReference type="Proteomes" id="UP000029714"/>
    </source>
</evidence>